<dbReference type="GO" id="GO:0016020">
    <property type="term" value="C:membrane"/>
    <property type="evidence" value="ECO:0007669"/>
    <property type="project" value="InterPro"/>
</dbReference>
<gene>
    <name evidence="3" type="ORF">MNB_SM-4-1390</name>
</gene>
<evidence type="ECO:0000313" key="3">
    <source>
        <dbReference type="EMBL" id="SFV68366.1"/>
    </source>
</evidence>
<name>A0A1W1CRD3_9ZZZZ</name>
<keyword evidence="1" id="KW-0472">Membrane</keyword>
<feature type="transmembrane region" description="Helical" evidence="1">
    <location>
        <begin position="12"/>
        <end position="30"/>
    </location>
</feature>
<dbReference type="AlphaFoldDB" id="A0A1W1CRD3"/>
<reference evidence="3" key="1">
    <citation type="submission" date="2016-10" db="EMBL/GenBank/DDBJ databases">
        <authorList>
            <person name="de Groot N.N."/>
        </authorList>
    </citation>
    <scope>NUCLEOTIDE SEQUENCE</scope>
</reference>
<keyword evidence="1" id="KW-1133">Transmembrane helix</keyword>
<dbReference type="InterPro" id="IPR037185">
    <property type="entry name" value="EmrE-like"/>
</dbReference>
<evidence type="ECO:0000259" key="2">
    <source>
        <dbReference type="Pfam" id="PF00892"/>
    </source>
</evidence>
<feature type="transmembrane region" description="Helical" evidence="1">
    <location>
        <begin position="36"/>
        <end position="53"/>
    </location>
</feature>
<proteinExistence type="predicted"/>
<feature type="domain" description="EamA" evidence="2">
    <location>
        <begin position="4"/>
        <end position="52"/>
    </location>
</feature>
<dbReference type="SUPFAM" id="SSF103481">
    <property type="entry name" value="Multidrug resistance efflux transporter EmrE"/>
    <property type="match status" value="1"/>
</dbReference>
<organism evidence="3">
    <name type="scientific">hydrothermal vent metagenome</name>
    <dbReference type="NCBI Taxonomy" id="652676"/>
    <lineage>
        <taxon>unclassified sequences</taxon>
        <taxon>metagenomes</taxon>
        <taxon>ecological metagenomes</taxon>
    </lineage>
</organism>
<keyword evidence="1" id="KW-0812">Transmembrane</keyword>
<dbReference type="InterPro" id="IPR000620">
    <property type="entry name" value="EamA_dom"/>
</dbReference>
<sequence>MASSKLGSQTTSSFMFLVPIFALLSAWFILDEPIEIHIIIGGCVSMFAVYYLNKK</sequence>
<evidence type="ECO:0000256" key="1">
    <source>
        <dbReference type="SAM" id="Phobius"/>
    </source>
</evidence>
<accession>A0A1W1CRD3</accession>
<dbReference type="Pfam" id="PF00892">
    <property type="entry name" value="EamA"/>
    <property type="match status" value="1"/>
</dbReference>
<protein>
    <recommendedName>
        <fullName evidence="2">EamA domain-containing protein</fullName>
    </recommendedName>
</protein>
<dbReference type="EMBL" id="FPHF01000105">
    <property type="protein sequence ID" value="SFV68366.1"/>
    <property type="molecule type" value="Genomic_DNA"/>
</dbReference>